<dbReference type="PANTHER" id="PTHR39550">
    <property type="entry name" value="SLL0658 PROTEIN"/>
    <property type="match status" value="1"/>
</dbReference>
<evidence type="ECO:0008006" key="3">
    <source>
        <dbReference type="Google" id="ProtNLM"/>
    </source>
</evidence>
<dbReference type="EMBL" id="JACXRZ010000021">
    <property type="protein sequence ID" value="MBD3146504.1"/>
    <property type="molecule type" value="Genomic_DNA"/>
</dbReference>
<accession>A0ABR8L6G1</accession>
<protein>
    <recommendedName>
        <fullName evidence="3">PIN domain-containing protein</fullName>
    </recommendedName>
</protein>
<name>A0ABR8L6G1_9ACTN</name>
<organism evidence="1 2">
    <name type="scientific">Microbispora bryophytorum subsp. camponoti</name>
    <dbReference type="NCBI Taxonomy" id="1677852"/>
    <lineage>
        <taxon>Bacteria</taxon>
        <taxon>Bacillati</taxon>
        <taxon>Actinomycetota</taxon>
        <taxon>Actinomycetes</taxon>
        <taxon>Streptosporangiales</taxon>
        <taxon>Streptosporangiaceae</taxon>
        <taxon>Microbispora</taxon>
    </lineage>
</organism>
<reference evidence="1 2" key="1">
    <citation type="submission" date="2020-09" db="EMBL/GenBank/DDBJ databases">
        <title>Actinomycete isolated from the Camponotus japonicus Mayr.</title>
        <authorList>
            <person name="Gong X."/>
        </authorList>
    </citation>
    <scope>NUCLEOTIDE SEQUENCE [LARGE SCALE GENOMIC DNA]</scope>
    <source>
        <strain evidence="1 2">2C-HV3</strain>
    </source>
</reference>
<proteinExistence type="predicted"/>
<dbReference type="Proteomes" id="UP000653231">
    <property type="component" value="Unassembled WGS sequence"/>
</dbReference>
<sequence length="192" mass="21041">MSSAESACVFVFDAMCLNHFARAERLDVLRDLLADDTSVTTHVVREELRAGVQEHPLLRTVLDTDWLGLARLDSFDEIRCFAKWTQRIGCSERDWGEASVFAAADLFDGVAITDDREAVAVGRAHGLEVHGTVWLLARACSKGKLNDVAAGNIVDALRATGMRLPCSGSTFGSFVRRNIGSCRCVPIWKTTP</sequence>
<evidence type="ECO:0000313" key="1">
    <source>
        <dbReference type="EMBL" id="MBD3146504.1"/>
    </source>
</evidence>
<keyword evidence="2" id="KW-1185">Reference proteome</keyword>
<evidence type="ECO:0000313" key="2">
    <source>
        <dbReference type="Proteomes" id="UP000653231"/>
    </source>
</evidence>
<comment type="caution">
    <text evidence="1">The sequence shown here is derived from an EMBL/GenBank/DDBJ whole genome shotgun (WGS) entry which is preliminary data.</text>
</comment>
<dbReference type="PANTHER" id="PTHR39550:SF1">
    <property type="entry name" value="SLL0658 PROTEIN"/>
    <property type="match status" value="1"/>
</dbReference>
<gene>
    <name evidence="1" type="ORF">IEQ31_25415</name>
</gene>
<dbReference type="InterPro" id="IPR021799">
    <property type="entry name" value="PIN-like_prokaryotic"/>
</dbReference>
<dbReference type="RefSeq" id="WP_191053817.1">
    <property type="nucleotide sequence ID" value="NZ_JACXRZ010000021.1"/>
</dbReference>
<dbReference type="Pfam" id="PF11848">
    <property type="entry name" value="DUF3368"/>
    <property type="match status" value="1"/>
</dbReference>